<keyword evidence="4" id="KW-0456">Lyase</keyword>
<name>A0AAW9HNR1_9ACTO</name>
<dbReference type="PANTHER" id="PTHR43525:SF2">
    <property type="entry name" value="CYSTATHIONINE BETA-LYASE-RELATED"/>
    <property type="match status" value="1"/>
</dbReference>
<dbReference type="Proteomes" id="UP001281731">
    <property type="component" value="Unassembled WGS sequence"/>
</dbReference>
<reference evidence="8 9" key="1">
    <citation type="submission" date="2023-10" db="EMBL/GenBank/DDBJ databases">
        <title>Whole Genome based description of the genera Actinobaculum and Actinotignum reveals a complex phylogenetic relationship within the species included in the genus Actinotignum.</title>
        <authorList>
            <person name="Jensen C.S."/>
            <person name="Dargis R."/>
            <person name="Kemp M."/>
            <person name="Christensen J.J."/>
        </authorList>
    </citation>
    <scope>NUCLEOTIDE SEQUENCE</scope>
    <source>
        <strain evidence="8">SLA_B511</strain>
        <strain evidence="7 9">SLA_B974</strain>
    </source>
</reference>
<evidence type="ECO:0000313" key="9">
    <source>
        <dbReference type="Proteomes" id="UP001275049"/>
    </source>
</evidence>
<dbReference type="Proteomes" id="UP001275049">
    <property type="component" value="Unassembled WGS sequence"/>
</dbReference>
<comment type="cofactor">
    <cofactor evidence="1">
        <name>pyridoxal 5'-phosphate</name>
        <dbReference type="ChEBI" id="CHEBI:597326"/>
    </cofactor>
</comment>
<dbReference type="InterPro" id="IPR004839">
    <property type="entry name" value="Aminotransferase_I/II_large"/>
</dbReference>
<evidence type="ECO:0000313" key="10">
    <source>
        <dbReference type="Proteomes" id="UP001281731"/>
    </source>
</evidence>
<evidence type="ECO:0000313" key="8">
    <source>
        <dbReference type="EMBL" id="MDY5155296.1"/>
    </source>
</evidence>
<organism evidence="8 10">
    <name type="scientific">Actinotignum urinale</name>
    <dbReference type="NCBI Taxonomy" id="190146"/>
    <lineage>
        <taxon>Bacteria</taxon>
        <taxon>Bacillati</taxon>
        <taxon>Actinomycetota</taxon>
        <taxon>Actinomycetes</taxon>
        <taxon>Actinomycetales</taxon>
        <taxon>Actinomycetaceae</taxon>
        <taxon>Actinotignum</taxon>
    </lineage>
</organism>
<dbReference type="GO" id="GO:0030170">
    <property type="term" value="F:pyridoxal phosphate binding"/>
    <property type="evidence" value="ECO:0007669"/>
    <property type="project" value="InterPro"/>
</dbReference>
<keyword evidence="8" id="KW-0808">Transferase</keyword>
<evidence type="ECO:0000259" key="6">
    <source>
        <dbReference type="Pfam" id="PF00155"/>
    </source>
</evidence>
<dbReference type="InterPro" id="IPR015422">
    <property type="entry name" value="PyrdxlP-dep_Trfase_small"/>
</dbReference>
<accession>A0AAW9HNR1</accession>
<dbReference type="EC" id="4.4.1.13" evidence="2"/>
<dbReference type="Gene3D" id="3.40.640.10">
    <property type="entry name" value="Type I PLP-dependent aspartate aminotransferase-like (Major domain)"/>
    <property type="match status" value="1"/>
</dbReference>
<dbReference type="Pfam" id="PF00155">
    <property type="entry name" value="Aminotran_1_2"/>
    <property type="match status" value="1"/>
</dbReference>
<evidence type="ECO:0000256" key="5">
    <source>
        <dbReference type="ARBA" id="ARBA00037974"/>
    </source>
</evidence>
<evidence type="ECO:0000256" key="4">
    <source>
        <dbReference type="ARBA" id="ARBA00023239"/>
    </source>
</evidence>
<keyword evidence="8" id="KW-0032">Aminotransferase</keyword>
<dbReference type="SUPFAM" id="SSF53383">
    <property type="entry name" value="PLP-dependent transferases"/>
    <property type="match status" value="1"/>
</dbReference>
<dbReference type="InterPro" id="IPR015424">
    <property type="entry name" value="PyrdxlP-dep_Trfase"/>
</dbReference>
<dbReference type="AlphaFoldDB" id="A0AAW9HNR1"/>
<evidence type="ECO:0000313" key="7">
    <source>
        <dbReference type="EMBL" id="MDY5133708.1"/>
    </source>
</evidence>
<feature type="domain" description="Aminotransferase class I/classII large" evidence="6">
    <location>
        <begin position="45"/>
        <end position="384"/>
    </location>
</feature>
<dbReference type="InterPro" id="IPR015421">
    <property type="entry name" value="PyrdxlP-dep_Trfase_major"/>
</dbReference>
<dbReference type="Gene3D" id="3.90.1150.10">
    <property type="entry name" value="Aspartate Aminotransferase, domain 1"/>
    <property type="match status" value="1"/>
</dbReference>
<comment type="caution">
    <text evidence="8">The sequence shown here is derived from an EMBL/GenBank/DDBJ whole genome shotgun (WGS) entry which is preliminary data.</text>
</comment>
<dbReference type="GO" id="GO:0008483">
    <property type="term" value="F:transaminase activity"/>
    <property type="evidence" value="ECO:0007669"/>
    <property type="project" value="UniProtKB-KW"/>
</dbReference>
<dbReference type="GO" id="GO:0047804">
    <property type="term" value="F:cysteine-S-conjugate beta-lyase activity"/>
    <property type="evidence" value="ECO:0007669"/>
    <property type="project" value="UniProtKB-EC"/>
</dbReference>
<dbReference type="RefSeq" id="WP_320755551.1">
    <property type="nucleotide sequence ID" value="NZ_JAWNGA010000016.1"/>
</dbReference>
<evidence type="ECO:0000256" key="3">
    <source>
        <dbReference type="ARBA" id="ARBA00022898"/>
    </source>
</evidence>
<gene>
    <name evidence="8" type="ORF">R6G80_06100</name>
    <name evidence="7" type="ORF">R6G86_08160</name>
</gene>
<keyword evidence="3" id="KW-0663">Pyridoxal phosphate</keyword>
<comment type="similarity">
    <text evidence="5">Belongs to the class-II pyridoxal-phosphate-dependent aminotransferase family. MalY/PatB cystathionine beta-lyase subfamily.</text>
</comment>
<evidence type="ECO:0000256" key="1">
    <source>
        <dbReference type="ARBA" id="ARBA00001933"/>
    </source>
</evidence>
<keyword evidence="9" id="KW-1185">Reference proteome</keyword>
<dbReference type="PANTHER" id="PTHR43525">
    <property type="entry name" value="PROTEIN MALY"/>
    <property type="match status" value="1"/>
</dbReference>
<proteinExistence type="inferred from homology"/>
<protein>
    <recommendedName>
        <fullName evidence="2">cysteine-S-conjugate beta-lyase</fullName>
        <ecNumber evidence="2">4.4.1.13</ecNumber>
    </recommendedName>
</protein>
<dbReference type="EMBL" id="JAWNGC010000007">
    <property type="protein sequence ID" value="MDY5155296.1"/>
    <property type="molecule type" value="Genomic_DNA"/>
</dbReference>
<evidence type="ECO:0000256" key="2">
    <source>
        <dbReference type="ARBA" id="ARBA00012224"/>
    </source>
</evidence>
<dbReference type="InterPro" id="IPR051798">
    <property type="entry name" value="Class-II_PLP-Dep_Aminotrans"/>
</dbReference>
<sequence length="388" mass="42338">MDYGFDSRTIAQLQLEGSRKWTAFPGSICMWVAEMDLGIAPEIRDYLIAEARRGTLGYLPPQEATEIVEATATWLSQFGEKPEPKRMHLIPEVLAGLRVAIDYFTPAGAPVIVPTPAYMPFLTIPGEHGREVREIPSIFDASRWEMDFEAIEATLEPGALFILCNPHNPTGRCFSREELTRLSDIIDRAGARVFEDGIHAPLILDGTYIPYGTLNDATRTHTVSAVAASKGWNIPGLKCAQLIFHNDDDATRFEPHTHAICAATSTVGARAARVAFEEAGAWRTAAGAYLAENMRILEERVAGWDGARVAHAEGTYIAFIDFSETRFMKEALAEDPHANAAKIILERAGVALTTGTACGAEYGAWARLIAATPRAVLHAALDAIETLM</sequence>
<dbReference type="EMBL" id="JAWNGA010000016">
    <property type="protein sequence ID" value="MDY5133708.1"/>
    <property type="molecule type" value="Genomic_DNA"/>
</dbReference>
<dbReference type="CDD" id="cd00609">
    <property type="entry name" value="AAT_like"/>
    <property type="match status" value="1"/>
</dbReference>